<keyword evidence="1" id="KW-0238">DNA-binding</keyword>
<dbReference type="CDD" id="cd00093">
    <property type="entry name" value="HTH_XRE"/>
    <property type="match status" value="1"/>
</dbReference>
<dbReference type="InterPro" id="IPR010982">
    <property type="entry name" value="Lambda_DNA-bd_dom_sf"/>
</dbReference>
<dbReference type="RefSeq" id="WP_012791484.1">
    <property type="nucleotide sequence ID" value="NC_013132.1"/>
</dbReference>
<dbReference type="Pfam" id="PF01381">
    <property type="entry name" value="HTH_3"/>
    <property type="match status" value="1"/>
</dbReference>
<dbReference type="SMART" id="SM00530">
    <property type="entry name" value="HTH_XRE"/>
    <property type="match status" value="1"/>
</dbReference>
<dbReference type="PANTHER" id="PTHR46558">
    <property type="entry name" value="TRACRIPTIONAL REGULATORY PROTEIN-RELATED-RELATED"/>
    <property type="match status" value="1"/>
</dbReference>
<sequence>MSVNITFGDNLTYLRHLRGISVQDMADMFCVHKATFRYWERGRSSPGYETLVKLSEYFQVSVDNLLKVRIRDNAKAAIQLGYQPLDS</sequence>
<reference evidence="3 4" key="2">
    <citation type="journal article" date="2010" name="Stand. Genomic Sci.">
        <title>Complete genome sequence of Chitinophaga pinensis type strain (UQM 2034).</title>
        <authorList>
            <person name="Glavina Del Rio T."/>
            <person name="Abt B."/>
            <person name="Spring S."/>
            <person name="Lapidus A."/>
            <person name="Nolan M."/>
            <person name="Tice H."/>
            <person name="Copeland A."/>
            <person name="Cheng J.F."/>
            <person name="Chen F."/>
            <person name="Bruce D."/>
            <person name="Goodwin L."/>
            <person name="Pitluck S."/>
            <person name="Ivanova N."/>
            <person name="Mavromatis K."/>
            <person name="Mikhailova N."/>
            <person name="Pati A."/>
            <person name="Chen A."/>
            <person name="Palaniappan K."/>
            <person name="Land M."/>
            <person name="Hauser L."/>
            <person name="Chang Y.J."/>
            <person name="Jeffries C.D."/>
            <person name="Chain P."/>
            <person name="Saunders E."/>
            <person name="Detter J.C."/>
            <person name="Brettin T."/>
            <person name="Rohde M."/>
            <person name="Goker M."/>
            <person name="Bristow J."/>
            <person name="Eisen J.A."/>
            <person name="Markowitz V."/>
            <person name="Hugenholtz P."/>
            <person name="Kyrpides N.C."/>
            <person name="Klenk H.P."/>
            <person name="Lucas S."/>
        </authorList>
    </citation>
    <scope>NUCLEOTIDE SEQUENCE [LARGE SCALE GENOMIC DNA]</scope>
    <source>
        <strain evidence="4">ATCC 43595 / DSM 2588 / LMG 13176 / NBRC 15968 / NCIMB 11800 / UQM 2034</strain>
    </source>
</reference>
<evidence type="ECO:0000259" key="2">
    <source>
        <dbReference type="PROSITE" id="PS50943"/>
    </source>
</evidence>
<dbReference type="PANTHER" id="PTHR46558:SF11">
    <property type="entry name" value="HTH-TYPE TRANSCRIPTIONAL REGULATOR XRE"/>
    <property type="match status" value="1"/>
</dbReference>
<accession>A0A979GVT7</accession>
<dbReference type="InterPro" id="IPR001387">
    <property type="entry name" value="Cro/C1-type_HTH"/>
</dbReference>
<evidence type="ECO:0000313" key="4">
    <source>
        <dbReference type="Proteomes" id="UP000002215"/>
    </source>
</evidence>
<protein>
    <submittedName>
        <fullName evidence="3">Transcriptional regulator, XRE family</fullName>
    </submittedName>
</protein>
<feature type="domain" description="HTH cro/C1-type" evidence="2">
    <location>
        <begin position="11"/>
        <end position="65"/>
    </location>
</feature>
<dbReference type="EMBL" id="CP001699">
    <property type="protein sequence ID" value="ACU61311.1"/>
    <property type="molecule type" value="Genomic_DNA"/>
</dbReference>
<proteinExistence type="predicted"/>
<dbReference type="PROSITE" id="PS50943">
    <property type="entry name" value="HTH_CROC1"/>
    <property type="match status" value="1"/>
</dbReference>
<dbReference type="OrthoDB" id="3831186at2"/>
<evidence type="ECO:0000313" key="3">
    <source>
        <dbReference type="EMBL" id="ACU61311.1"/>
    </source>
</evidence>
<reference evidence="4" key="1">
    <citation type="submission" date="2009-08" db="EMBL/GenBank/DDBJ databases">
        <title>The complete genome of Chitinophaga pinensis DSM 2588.</title>
        <authorList>
            <consortium name="US DOE Joint Genome Institute (JGI-PGF)"/>
            <person name="Lucas S."/>
            <person name="Copeland A."/>
            <person name="Lapidus A."/>
            <person name="Glavina del Rio T."/>
            <person name="Dalin E."/>
            <person name="Tice H."/>
            <person name="Bruce D."/>
            <person name="Goodwin L."/>
            <person name="Pitluck S."/>
            <person name="Kyrpides N."/>
            <person name="Mavromatis K."/>
            <person name="Ivanova N."/>
            <person name="Mikhailova N."/>
            <person name="Sims D."/>
            <person name="Meinche L."/>
            <person name="Brettin T."/>
            <person name="Detter J.C."/>
            <person name="Han C."/>
            <person name="Larimer F."/>
            <person name="Land M."/>
            <person name="Hauser L."/>
            <person name="Markowitz V."/>
            <person name="Cheng J.-F."/>
            <person name="Hugenholtz P."/>
            <person name="Woyke T."/>
            <person name="Wu D."/>
            <person name="Spring S."/>
            <person name="Klenk H.-P."/>
            <person name="Eisen J.A."/>
        </authorList>
    </citation>
    <scope>NUCLEOTIDE SEQUENCE [LARGE SCALE GENOMIC DNA]</scope>
    <source>
        <strain evidence="4">ATCC 43595 / DSM 2588 / LMG 13176 / NBRC 15968 / NCIMB 11800 / UQM 2034</strain>
    </source>
</reference>
<dbReference type="GO" id="GO:0003677">
    <property type="term" value="F:DNA binding"/>
    <property type="evidence" value="ECO:0007669"/>
    <property type="project" value="UniProtKB-KW"/>
</dbReference>
<evidence type="ECO:0000256" key="1">
    <source>
        <dbReference type="ARBA" id="ARBA00023125"/>
    </source>
</evidence>
<dbReference type="AlphaFoldDB" id="A0A979GVT7"/>
<dbReference type="Gene3D" id="1.10.260.40">
    <property type="entry name" value="lambda repressor-like DNA-binding domains"/>
    <property type="match status" value="1"/>
</dbReference>
<dbReference type="Proteomes" id="UP000002215">
    <property type="component" value="Chromosome"/>
</dbReference>
<name>A0A979GVT7_CHIPD</name>
<dbReference type="KEGG" id="cpi:Cpin_3849"/>
<gene>
    <name evidence="3" type="ordered locus">Cpin_3849</name>
</gene>
<dbReference type="SUPFAM" id="SSF47413">
    <property type="entry name" value="lambda repressor-like DNA-binding domains"/>
    <property type="match status" value="1"/>
</dbReference>
<organism evidence="3 4">
    <name type="scientific">Chitinophaga pinensis (strain ATCC 43595 / DSM 2588 / LMG 13176 / NBRC 15968 / NCIMB 11800 / UQM 2034)</name>
    <dbReference type="NCBI Taxonomy" id="485918"/>
    <lineage>
        <taxon>Bacteria</taxon>
        <taxon>Pseudomonadati</taxon>
        <taxon>Bacteroidota</taxon>
        <taxon>Chitinophagia</taxon>
        <taxon>Chitinophagales</taxon>
        <taxon>Chitinophagaceae</taxon>
        <taxon>Chitinophaga</taxon>
    </lineage>
</organism>